<sequence length="18" mass="2078">MIATKTLHSNWIPCPFSM</sequence>
<accession>A0A0E9S4G8</accession>
<reference evidence="1" key="1">
    <citation type="submission" date="2014-11" db="EMBL/GenBank/DDBJ databases">
        <authorList>
            <person name="Amaro Gonzalez C."/>
        </authorList>
    </citation>
    <scope>NUCLEOTIDE SEQUENCE</scope>
</reference>
<name>A0A0E9S4G8_ANGAN</name>
<reference evidence="1" key="2">
    <citation type="journal article" date="2015" name="Fish Shellfish Immunol.">
        <title>Early steps in the European eel (Anguilla anguilla)-Vibrio vulnificus interaction in the gills: Role of the RtxA13 toxin.</title>
        <authorList>
            <person name="Callol A."/>
            <person name="Pajuelo D."/>
            <person name="Ebbesson L."/>
            <person name="Teles M."/>
            <person name="MacKenzie S."/>
            <person name="Amaro C."/>
        </authorList>
    </citation>
    <scope>NUCLEOTIDE SEQUENCE</scope>
</reference>
<proteinExistence type="predicted"/>
<evidence type="ECO:0000313" key="1">
    <source>
        <dbReference type="EMBL" id="JAH36294.1"/>
    </source>
</evidence>
<organism evidence="1">
    <name type="scientific">Anguilla anguilla</name>
    <name type="common">European freshwater eel</name>
    <name type="synonym">Muraena anguilla</name>
    <dbReference type="NCBI Taxonomy" id="7936"/>
    <lineage>
        <taxon>Eukaryota</taxon>
        <taxon>Metazoa</taxon>
        <taxon>Chordata</taxon>
        <taxon>Craniata</taxon>
        <taxon>Vertebrata</taxon>
        <taxon>Euteleostomi</taxon>
        <taxon>Actinopterygii</taxon>
        <taxon>Neopterygii</taxon>
        <taxon>Teleostei</taxon>
        <taxon>Anguilliformes</taxon>
        <taxon>Anguillidae</taxon>
        <taxon>Anguilla</taxon>
    </lineage>
</organism>
<protein>
    <submittedName>
        <fullName evidence="1">Uncharacterized protein</fullName>
    </submittedName>
</protein>
<dbReference type="AlphaFoldDB" id="A0A0E9S4G8"/>
<dbReference type="EMBL" id="GBXM01072283">
    <property type="protein sequence ID" value="JAH36294.1"/>
    <property type="molecule type" value="Transcribed_RNA"/>
</dbReference>